<evidence type="ECO:0000256" key="2">
    <source>
        <dbReference type="ARBA" id="ARBA00022485"/>
    </source>
</evidence>
<dbReference type="SUPFAM" id="SSF102114">
    <property type="entry name" value="Radical SAM enzymes"/>
    <property type="match status" value="1"/>
</dbReference>
<evidence type="ECO:0000256" key="3">
    <source>
        <dbReference type="ARBA" id="ARBA00022691"/>
    </source>
</evidence>
<keyword evidence="6" id="KW-0411">Iron-sulfur</keyword>
<dbReference type="SFLD" id="SFLDS00029">
    <property type="entry name" value="Radical_SAM"/>
    <property type="match status" value="1"/>
</dbReference>
<evidence type="ECO:0000313" key="9">
    <source>
        <dbReference type="Proteomes" id="UP001197626"/>
    </source>
</evidence>
<evidence type="ECO:0000313" key="8">
    <source>
        <dbReference type="EMBL" id="UEX89533.1"/>
    </source>
</evidence>
<reference evidence="8 9" key="1">
    <citation type="journal article" date="2022" name="Pathogens">
        <title>Staphylococcus ratti sp. nov. Isolated from a Lab Rat.</title>
        <authorList>
            <person name="Kovarovic V."/>
            <person name="Sedlacek I."/>
            <person name="Petras P."/>
            <person name="Kralova S."/>
            <person name="Maslanova I."/>
            <person name="Svec P."/>
            <person name="Neumann-Schaal M."/>
            <person name="Botka T."/>
            <person name="Gelbicova T."/>
            <person name="Stankova E."/>
            <person name="Doskar J."/>
            <person name="Pantucek R."/>
        </authorList>
    </citation>
    <scope>NUCLEOTIDE SEQUENCE [LARGE SCALE GENOMIC DNA]</scope>
    <source>
        <strain evidence="8 9">CCM 9025</strain>
    </source>
</reference>
<dbReference type="EMBL" id="CP086654">
    <property type="protein sequence ID" value="UEX89533.1"/>
    <property type="molecule type" value="Genomic_DNA"/>
</dbReference>
<keyword evidence="4" id="KW-0479">Metal-binding</keyword>
<sequence length="440" mass="51472">MYISKYNVDVFNDLGELIIYNSKDGTLIGLIEQEDMQEYLKLKSLQKIGHKSDLINCLYEEGFILDEQEDMRNVFSELVAKREATDTLFISILPTEDCNFRCVYCFEHFKRGAMNQDIQSGTINFIKKTLEKFGYRHLHINWYGGEPLYSLNVIEKLSEELMEYCHKNKIEYSSSITTNGYLLNSKVFAKLCEYKVLNYTVTLDGIKEEHDKTRVLKNGGSTFDIIVKNLKNMKNSDIEFELQLRQNYSSSALEKLDSFLLYYNNEFADDHRFKNVDLRPIFEYNGYNEGNYEECIINHNKFEGLERASNYRLFNKKLKFYIQPGGIVCNASNPNYWMIGSDGKLMRCNIELDTEERNIVGQIFRDNYEIYVGKLSKWLDAGKEDKTCMSCIFSPNCQGAFCAQKRFDNEREGVKEQPCPDEKYNLASILKLVYKEIDYN</sequence>
<comment type="cofactor">
    <cofactor evidence="1">
        <name>[4Fe-4S] cluster</name>
        <dbReference type="ChEBI" id="CHEBI:49883"/>
    </cofactor>
</comment>
<dbReference type="SFLD" id="SFLDG01067">
    <property type="entry name" value="SPASM/twitch_domain_containing"/>
    <property type="match status" value="1"/>
</dbReference>
<evidence type="ECO:0000256" key="4">
    <source>
        <dbReference type="ARBA" id="ARBA00022723"/>
    </source>
</evidence>
<keyword evidence="5" id="KW-0408">Iron</keyword>
<evidence type="ECO:0000256" key="1">
    <source>
        <dbReference type="ARBA" id="ARBA00001966"/>
    </source>
</evidence>
<dbReference type="Gene3D" id="3.20.20.70">
    <property type="entry name" value="Aldolase class I"/>
    <property type="match status" value="1"/>
</dbReference>
<evidence type="ECO:0000256" key="5">
    <source>
        <dbReference type="ARBA" id="ARBA00023004"/>
    </source>
</evidence>
<accession>A0ABY3PB76</accession>
<proteinExistence type="predicted"/>
<dbReference type="RefSeq" id="WP_229292041.1">
    <property type="nucleotide sequence ID" value="NZ_CP086654.1"/>
</dbReference>
<evidence type="ECO:0000256" key="6">
    <source>
        <dbReference type="ARBA" id="ARBA00023014"/>
    </source>
</evidence>
<evidence type="ECO:0000259" key="7">
    <source>
        <dbReference type="PROSITE" id="PS51918"/>
    </source>
</evidence>
<keyword evidence="3" id="KW-0949">S-adenosyl-L-methionine</keyword>
<keyword evidence="9" id="KW-1185">Reference proteome</keyword>
<feature type="domain" description="Radical SAM core" evidence="7">
    <location>
        <begin position="82"/>
        <end position="315"/>
    </location>
</feature>
<dbReference type="CDD" id="cd01335">
    <property type="entry name" value="Radical_SAM"/>
    <property type="match status" value="1"/>
</dbReference>
<dbReference type="Proteomes" id="UP001197626">
    <property type="component" value="Chromosome"/>
</dbReference>
<protein>
    <submittedName>
        <fullName evidence="8">Radical SAM protein</fullName>
    </submittedName>
</protein>
<dbReference type="InterPro" id="IPR058240">
    <property type="entry name" value="rSAM_sf"/>
</dbReference>
<name>A0ABY3PB76_9STAP</name>
<organism evidence="8 9">
    <name type="scientific">Staphylococcus ratti</name>
    <dbReference type="NCBI Taxonomy" id="2892440"/>
    <lineage>
        <taxon>Bacteria</taxon>
        <taxon>Bacillati</taxon>
        <taxon>Bacillota</taxon>
        <taxon>Bacilli</taxon>
        <taxon>Bacillales</taxon>
        <taxon>Staphylococcaceae</taxon>
        <taxon>Staphylococcus</taxon>
    </lineage>
</organism>
<dbReference type="PROSITE" id="PS51918">
    <property type="entry name" value="RADICAL_SAM"/>
    <property type="match status" value="1"/>
</dbReference>
<dbReference type="PANTHER" id="PTHR43787">
    <property type="entry name" value="FEMO COFACTOR BIOSYNTHESIS PROTEIN NIFB-RELATED"/>
    <property type="match status" value="1"/>
</dbReference>
<dbReference type="InterPro" id="IPR013785">
    <property type="entry name" value="Aldolase_TIM"/>
</dbReference>
<keyword evidence="2" id="KW-0004">4Fe-4S</keyword>
<dbReference type="InterPro" id="IPR007197">
    <property type="entry name" value="rSAM"/>
</dbReference>
<dbReference type="PANTHER" id="PTHR43787:SF3">
    <property type="entry name" value="ARYLSULFATASE REGULATORY PROTEIN"/>
    <property type="match status" value="1"/>
</dbReference>
<dbReference type="Pfam" id="PF04055">
    <property type="entry name" value="Radical_SAM"/>
    <property type="match status" value="1"/>
</dbReference>
<gene>
    <name evidence="8" type="ORF">LN051_08115</name>
</gene>